<dbReference type="AlphaFoldDB" id="A0A7I9XPK9"/>
<feature type="domain" description="HTH cro/C1-type" evidence="1">
    <location>
        <begin position="1"/>
        <end position="35"/>
    </location>
</feature>
<dbReference type="PROSITE" id="PS50943">
    <property type="entry name" value="HTH_CROC1"/>
    <property type="match status" value="1"/>
</dbReference>
<dbReference type="CDD" id="cd00093">
    <property type="entry name" value="HTH_XRE"/>
    <property type="match status" value="1"/>
</dbReference>
<reference evidence="2 3" key="1">
    <citation type="journal article" date="2019" name="Emerg. Microbes Infect.">
        <title>Comprehensive subspecies identification of 175 nontuberculous mycobacteria species based on 7547 genomic profiles.</title>
        <authorList>
            <person name="Matsumoto Y."/>
            <person name="Kinjo T."/>
            <person name="Motooka D."/>
            <person name="Nabeya D."/>
            <person name="Jung N."/>
            <person name="Uechi K."/>
            <person name="Horii T."/>
            <person name="Iida T."/>
            <person name="Fujita J."/>
            <person name="Nakamura S."/>
        </authorList>
    </citation>
    <scope>NUCLEOTIDE SEQUENCE [LARGE SCALE GENOMIC DNA]</scope>
    <source>
        <strain evidence="2 3">JCM 16017</strain>
    </source>
</reference>
<gene>
    <name evidence="2" type="ORF">MSEN_32100</name>
</gene>
<comment type="caution">
    <text evidence="2">The sequence shown here is derived from an EMBL/GenBank/DDBJ whole genome shotgun (WGS) entry which is preliminary data.</text>
</comment>
<protein>
    <recommendedName>
        <fullName evidence="1">HTH cro/C1-type domain-containing protein</fullName>
    </recommendedName>
</protein>
<evidence type="ECO:0000259" key="1">
    <source>
        <dbReference type="PROSITE" id="PS50943"/>
    </source>
</evidence>
<dbReference type="InterPro" id="IPR001387">
    <property type="entry name" value="Cro/C1-type_HTH"/>
</dbReference>
<dbReference type="InterPro" id="IPR010982">
    <property type="entry name" value="Lambda_DNA-bd_dom_sf"/>
</dbReference>
<dbReference type="Gene3D" id="1.10.260.40">
    <property type="entry name" value="lambda repressor-like DNA-binding domains"/>
    <property type="match status" value="1"/>
</dbReference>
<name>A0A7I9XPK9_9MYCO</name>
<proteinExistence type="predicted"/>
<dbReference type="Pfam" id="PF01381">
    <property type="entry name" value="HTH_3"/>
    <property type="match status" value="1"/>
</dbReference>
<dbReference type="GO" id="GO:0003677">
    <property type="term" value="F:DNA binding"/>
    <property type="evidence" value="ECO:0007669"/>
    <property type="project" value="InterPro"/>
</dbReference>
<accession>A0A7I9XPK9</accession>
<dbReference type="EMBL" id="BLKV01000002">
    <property type="protein sequence ID" value="GFG71490.1"/>
    <property type="molecule type" value="Genomic_DNA"/>
</dbReference>
<organism evidence="2 3">
    <name type="scientific">Mycolicibacter senuensis</name>
    <dbReference type="NCBI Taxonomy" id="386913"/>
    <lineage>
        <taxon>Bacteria</taxon>
        <taxon>Bacillati</taxon>
        <taxon>Actinomycetota</taxon>
        <taxon>Actinomycetes</taxon>
        <taxon>Mycobacteriales</taxon>
        <taxon>Mycobacteriaceae</taxon>
        <taxon>Mycolicibacter</taxon>
    </lineage>
</organism>
<dbReference type="SUPFAM" id="SSF47413">
    <property type="entry name" value="lambda repressor-like DNA-binding domains"/>
    <property type="match status" value="1"/>
</dbReference>
<dbReference type="Proteomes" id="UP000465263">
    <property type="component" value="Unassembled WGS sequence"/>
</dbReference>
<evidence type="ECO:0000313" key="3">
    <source>
        <dbReference type="Proteomes" id="UP000465263"/>
    </source>
</evidence>
<sequence>MPQSTIARIESGTRQPSLPVLLRILAAVDLEVRINLAPYDDHDDVLDATEARLTPDRLIRRRVDQDAFAAALRHGANE</sequence>
<evidence type="ECO:0000313" key="2">
    <source>
        <dbReference type="EMBL" id="GFG71490.1"/>
    </source>
</evidence>
<keyword evidence="3" id="KW-1185">Reference proteome</keyword>